<feature type="transmembrane region" description="Helical" evidence="7">
    <location>
        <begin position="291"/>
        <end position="311"/>
    </location>
</feature>
<feature type="transmembrane region" description="Helical" evidence="7">
    <location>
        <begin position="147"/>
        <end position="165"/>
    </location>
</feature>
<organism evidence="8 9">
    <name type="scientific">Marchantia polymorpha subsp. ruderalis</name>
    <dbReference type="NCBI Taxonomy" id="1480154"/>
    <lineage>
        <taxon>Eukaryota</taxon>
        <taxon>Viridiplantae</taxon>
        <taxon>Streptophyta</taxon>
        <taxon>Embryophyta</taxon>
        <taxon>Marchantiophyta</taxon>
        <taxon>Marchantiopsida</taxon>
        <taxon>Marchantiidae</taxon>
        <taxon>Marchantiales</taxon>
        <taxon>Marchantiaceae</taxon>
        <taxon>Marchantia</taxon>
    </lineage>
</organism>
<evidence type="ECO:0000256" key="2">
    <source>
        <dbReference type="ARBA" id="ARBA00006948"/>
    </source>
</evidence>
<dbReference type="PANTHER" id="PTHR46285">
    <property type="entry name" value="PROTEINASE INHIBITOR I4, SERPIN (DUF716)-RELATED"/>
    <property type="match status" value="1"/>
</dbReference>
<dbReference type="PANTHER" id="PTHR46285:SF15">
    <property type="entry name" value="TRANSMEMBRANE PROTEIN 45B"/>
    <property type="match status" value="1"/>
</dbReference>
<feature type="compositionally biased region" description="Polar residues" evidence="6">
    <location>
        <begin position="24"/>
        <end position="35"/>
    </location>
</feature>
<accession>A0A176VDZ1</accession>
<keyword evidence="9" id="KW-1185">Reference proteome</keyword>
<evidence type="ECO:0000313" key="9">
    <source>
        <dbReference type="Proteomes" id="UP000077202"/>
    </source>
</evidence>
<protein>
    <submittedName>
        <fullName evidence="8">Uncharacterized protein</fullName>
    </submittedName>
</protein>
<feature type="region of interest" description="Disordered" evidence="6">
    <location>
        <begin position="1"/>
        <end position="36"/>
    </location>
</feature>
<gene>
    <name evidence="8" type="ORF">AXG93_2396s1390</name>
</gene>
<evidence type="ECO:0000256" key="1">
    <source>
        <dbReference type="ARBA" id="ARBA00004141"/>
    </source>
</evidence>
<evidence type="ECO:0000256" key="5">
    <source>
        <dbReference type="ARBA" id="ARBA00023136"/>
    </source>
</evidence>
<dbReference type="EMBL" id="LVLJ01004011">
    <property type="protein sequence ID" value="OAE18787.1"/>
    <property type="molecule type" value="Genomic_DNA"/>
</dbReference>
<keyword evidence="4 7" id="KW-1133">Transmembrane helix</keyword>
<evidence type="ECO:0000256" key="4">
    <source>
        <dbReference type="ARBA" id="ARBA00022989"/>
    </source>
</evidence>
<sequence length="446" mass="49029">MLHLRGGGDGEGRQRKDSIALHAQSATTRNRSTRASCGHEAQDLALSKTFTTIIIASKAAGGHGGDSSVVVGPATGRGPLLLPRRLVAWNRQSAASPVFRLPSHIDSGLIFGLLGLWHIVNTLHLYIVKPKAFRSRAWFPAPEGFPSALRCGELWILLAIVLYFITIQLSHALQDIGDGVIQARHLMRFQHAAFSMFYLVYIVVALIHENTTLLPLPHGALQATFGLGFLMELVIFHYGHHPGQDLESHVHLLMQLILATLVLLMLLEIQFPHSPIVAIGRAMCLTFKGTWFFHIGLVINYPFAVPIGCSMTPGHDFPQCPSPMDEMRAKALQVLVFCSQAVGIVIFTFTAYASIRFVVRSSLDATALEQMDKEQRGDYVLVDNGQKEFDLQVDAAGVPLLKTMPRSISRRSMSSKASVLQPLPELVTTPVTKMANSPMHKNIKNV</sequence>
<dbReference type="Proteomes" id="UP000077202">
    <property type="component" value="Unassembled WGS sequence"/>
</dbReference>
<dbReference type="GO" id="GO:0016020">
    <property type="term" value="C:membrane"/>
    <property type="evidence" value="ECO:0007669"/>
    <property type="project" value="UniProtKB-SubCell"/>
</dbReference>
<evidence type="ECO:0000313" key="8">
    <source>
        <dbReference type="EMBL" id="OAE18787.1"/>
    </source>
</evidence>
<feature type="transmembrane region" description="Helical" evidence="7">
    <location>
        <begin position="109"/>
        <end position="127"/>
    </location>
</feature>
<evidence type="ECO:0000256" key="7">
    <source>
        <dbReference type="SAM" id="Phobius"/>
    </source>
</evidence>
<reference evidence="8" key="1">
    <citation type="submission" date="2016-03" db="EMBL/GenBank/DDBJ databases">
        <title>Mechanisms controlling the formation of the plant cell surface in tip-growing cells are functionally conserved among land plants.</title>
        <authorList>
            <person name="Honkanen S."/>
            <person name="Jones V.A."/>
            <person name="Morieri G."/>
            <person name="Champion C."/>
            <person name="Hetherington A.J."/>
            <person name="Kelly S."/>
            <person name="Saint-Marcoux D."/>
            <person name="Proust H."/>
            <person name="Prescott H."/>
            <person name="Dolan L."/>
        </authorList>
    </citation>
    <scope>NUCLEOTIDE SEQUENCE [LARGE SCALE GENOMIC DNA]</scope>
    <source>
        <tissue evidence="8">Whole gametophyte</tissue>
    </source>
</reference>
<evidence type="ECO:0000256" key="6">
    <source>
        <dbReference type="SAM" id="MobiDB-lite"/>
    </source>
</evidence>
<evidence type="ECO:0000256" key="3">
    <source>
        <dbReference type="ARBA" id="ARBA00022692"/>
    </source>
</evidence>
<feature type="compositionally biased region" description="Basic and acidic residues" evidence="6">
    <location>
        <begin position="1"/>
        <end position="19"/>
    </location>
</feature>
<keyword evidence="5 7" id="KW-0472">Membrane</keyword>
<feature type="transmembrane region" description="Helical" evidence="7">
    <location>
        <begin position="332"/>
        <end position="353"/>
    </location>
</feature>
<comment type="caution">
    <text evidence="8">The sequence shown here is derived from an EMBL/GenBank/DDBJ whole genome shotgun (WGS) entry which is preliminary data.</text>
</comment>
<dbReference type="InterPro" id="IPR006904">
    <property type="entry name" value="DUF716"/>
</dbReference>
<name>A0A176VDZ1_MARPO</name>
<keyword evidence="3 7" id="KW-0812">Transmembrane</keyword>
<comment type="subcellular location">
    <subcellularLocation>
        <location evidence="1">Membrane</location>
        <topology evidence="1">Multi-pass membrane protein</topology>
    </subcellularLocation>
</comment>
<dbReference type="AlphaFoldDB" id="A0A176VDZ1"/>
<proteinExistence type="inferred from homology"/>
<feature type="transmembrane region" description="Helical" evidence="7">
    <location>
        <begin position="250"/>
        <end position="271"/>
    </location>
</feature>
<dbReference type="Pfam" id="PF04819">
    <property type="entry name" value="DUF716"/>
    <property type="match status" value="1"/>
</dbReference>
<feature type="transmembrane region" description="Helical" evidence="7">
    <location>
        <begin position="186"/>
        <end position="207"/>
    </location>
</feature>
<feature type="transmembrane region" description="Helical" evidence="7">
    <location>
        <begin position="219"/>
        <end position="238"/>
    </location>
</feature>
<comment type="similarity">
    <text evidence="2">Belongs to the TMEM45 family.</text>
</comment>